<evidence type="ECO:0000313" key="8">
    <source>
        <dbReference type="EMBL" id="KGN92732.1"/>
    </source>
</evidence>
<evidence type="ECO:0000256" key="6">
    <source>
        <dbReference type="RuleBase" id="RU003797"/>
    </source>
</evidence>
<dbReference type="NCBIfam" id="TIGR00608">
    <property type="entry name" value="radc"/>
    <property type="match status" value="1"/>
</dbReference>
<evidence type="ECO:0000256" key="4">
    <source>
        <dbReference type="ARBA" id="ARBA00022833"/>
    </source>
</evidence>
<sequence>MFNQEKTNLHLKVKEMLEEERPREKLLRYGVKNLDTTELLALILNTGTKEQNVIEMARNILKSHDNNLYSMYKTHAERVSDSKIRGIGPAKLAKILAALELGVRLEKDKEFYRAKEEILNDSQKVYNYMKRYLFGLATESVWLLCFNISQKLTIPPLEISTGGMTESVADIRVILKKALYHNATGIILVHNHPSGSLLPSSADDQLTQSLNKACQTIGIKLSDHLIYSDYGYYSYAEEGLL</sequence>
<accession>A0ABR4XLE0</accession>
<dbReference type="EMBL" id="JQZV01000008">
    <property type="protein sequence ID" value="KGN92732.1"/>
    <property type="molecule type" value="Genomic_DNA"/>
</dbReference>
<comment type="caution">
    <text evidence="8">The sequence shown here is derived from an EMBL/GenBank/DDBJ whole genome shotgun (WGS) entry which is preliminary data.</text>
</comment>
<dbReference type="Pfam" id="PF04002">
    <property type="entry name" value="RadC"/>
    <property type="match status" value="1"/>
</dbReference>
<dbReference type="InterPro" id="IPR001405">
    <property type="entry name" value="UPF0758"/>
</dbReference>
<keyword evidence="2" id="KW-0479">Metal-binding</keyword>
<feature type="domain" description="MPN" evidence="7">
    <location>
        <begin position="118"/>
        <end position="241"/>
    </location>
</feature>
<dbReference type="CDD" id="cd08071">
    <property type="entry name" value="MPN_DUF2466"/>
    <property type="match status" value="1"/>
</dbReference>
<evidence type="ECO:0000256" key="2">
    <source>
        <dbReference type="ARBA" id="ARBA00022723"/>
    </source>
</evidence>
<dbReference type="PANTHER" id="PTHR30471:SF3">
    <property type="entry name" value="UPF0758 PROTEIN YEES-RELATED"/>
    <property type="match status" value="1"/>
</dbReference>
<evidence type="ECO:0000259" key="7">
    <source>
        <dbReference type="PROSITE" id="PS50249"/>
    </source>
</evidence>
<dbReference type="InterPro" id="IPR025657">
    <property type="entry name" value="RadC_JAB"/>
</dbReference>
<dbReference type="PANTHER" id="PTHR30471">
    <property type="entry name" value="DNA REPAIR PROTEIN RADC"/>
    <property type="match status" value="1"/>
</dbReference>
<evidence type="ECO:0000313" key="9">
    <source>
        <dbReference type="Proteomes" id="UP000030101"/>
    </source>
</evidence>
<dbReference type="Gene3D" id="3.40.140.10">
    <property type="entry name" value="Cytidine Deaminase, domain 2"/>
    <property type="match status" value="1"/>
</dbReference>
<evidence type="ECO:0000256" key="5">
    <source>
        <dbReference type="ARBA" id="ARBA00023049"/>
    </source>
</evidence>
<evidence type="ECO:0000256" key="1">
    <source>
        <dbReference type="ARBA" id="ARBA00022670"/>
    </source>
</evidence>
<dbReference type="NCBIfam" id="NF000642">
    <property type="entry name" value="PRK00024.1"/>
    <property type="match status" value="1"/>
</dbReference>
<dbReference type="PROSITE" id="PS01302">
    <property type="entry name" value="UPF0758"/>
    <property type="match status" value="1"/>
</dbReference>
<keyword evidence="4" id="KW-0862">Zinc</keyword>
<protein>
    <recommendedName>
        <fullName evidence="7">MPN domain-containing protein</fullName>
    </recommendedName>
</protein>
<evidence type="ECO:0000256" key="3">
    <source>
        <dbReference type="ARBA" id="ARBA00022801"/>
    </source>
</evidence>
<keyword evidence="9" id="KW-1185">Reference proteome</keyword>
<dbReference type="Pfam" id="PF20582">
    <property type="entry name" value="UPF0758_N"/>
    <property type="match status" value="1"/>
</dbReference>
<dbReference type="InterPro" id="IPR020891">
    <property type="entry name" value="UPF0758_CS"/>
</dbReference>
<keyword evidence="5" id="KW-0482">Metalloprotease</keyword>
<gene>
    <name evidence="8" type="ORF">HQ43_04405</name>
</gene>
<keyword evidence="3" id="KW-0378">Hydrolase</keyword>
<name>A0ABR4XLE0_9PORP</name>
<keyword evidence="1" id="KW-0645">Protease</keyword>
<dbReference type="InterPro" id="IPR046778">
    <property type="entry name" value="UPF0758_N"/>
</dbReference>
<dbReference type="PROSITE" id="PS50249">
    <property type="entry name" value="MPN"/>
    <property type="match status" value="1"/>
</dbReference>
<proteinExistence type="inferred from homology"/>
<dbReference type="Proteomes" id="UP000030101">
    <property type="component" value="Unassembled WGS sequence"/>
</dbReference>
<dbReference type="InterPro" id="IPR037518">
    <property type="entry name" value="MPN"/>
</dbReference>
<comment type="similarity">
    <text evidence="6">Belongs to the UPF0758 family.</text>
</comment>
<organism evidence="8 9">
    <name type="scientific">Porphyromonas canoris</name>
    <dbReference type="NCBI Taxonomy" id="36875"/>
    <lineage>
        <taxon>Bacteria</taxon>
        <taxon>Pseudomonadati</taxon>
        <taxon>Bacteroidota</taxon>
        <taxon>Bacteroidia</taxon>
        <taxon>Bacteroidales</taxon>
        <taxon>Porphyromonadaceae</taxon>
        <taxon>Porphyromonas</taxon>
    </lineage>
</organism>
<reference evidence="8 9" key="1">
    <citation type="submission" date="2014-08" db="EMBL/GenBank/DDBJ databases">
        <title>Porphyromonas canoris strain:OH2762 Genome sequencing.</title>
        <authorList>
            <person name="Wallis C."/>
            <person name="Deusch O."/>
            <person name="O'Flynn C."/>
            <person name="Davis I."/>
            <person name="Jospin G."/>
            <person name="Darling A.E."/>
            <person name="Coil D.A."/>
            <person name="Alexiev A."/>
            <person name="Horsfall A."/>
            <person name="Kirkwood N."/>
            <person name="Harris S."/>
            <person name="Eisen J.A."/>
        </authorList>
    </citation>
    <scope>NUCLEOTIDE SEQUENCE [LARGE SCALE GENOMIC DNA]</scope>
    <source>
        <strain evidence="9">COT-108 OH2762</strain>
    </source>
</reference>